<dbReference type="InterPro" id="IPR036390">
    <property type="entry name" value="WH_DNA-bd_sf"/>
</dbReference>
<evidence type="ECO:0000256" key="3">
    <source>
        <dbReference type="ARBA" id="ARBA00023163"/>
    </source>
</evidence>
<dbReference type="Gene3D" id="1.10.10.10">
    <property type="entry name" value="Winged helix-like DNA-binding domain superfamily/Winged helix DNA-binding domain"/>
    <property type="match status" value="1"/>
</dbReference>
<dbReference type="GO" id="GO:0003700">
    <property type="term" value="F:DNA-binding transcription factor activity"/>
    <property type="evidence" value="ECO:0007669"/>
    <property type="project" value="InterPro"/>
</dbReference>
<gene>
    <name evidence="5" type="ORF">SDC9_52306</name>
</gene>
<dbReference type="GO" id="GO:0003677">
    <property type="term" value="F:DNA binding"/>
    <property type="evidence" value="ECO:0007669"/>
    <property type="project" value="UniProtKB-KW"/>
</dbReference>
<keyword evidence="3" id="KW-0804">Transcription</keyword>
<dbReference type="PANTHER" id="PTHR42756:SF2">
    <property type="entry name" value="MARR FAMILY REGULATORY PROTEIN"/>
    <property type="match status" value="1"/>
</dbReference>
<dbReference type="EMBL" id="VSSQ01001187">
    <property type="protein sequence ID" value="MPM06011.1"/>
    <property type="molecule type" value="Genomic_DNA"/>
</dbReference>
<dbReference type="PANTHER" id="PTHR42756">
    <property type="entry name" value="TRANSCRIPTIONAL REGULATOR, MARR"/>
    <property type="match status" value="1"/>
</dbReference>
<dbReference type="InterPro" id="IPR036388">
    <property type="entry name" value="WH-like_DNA-bd_sf"/>
</dbReference>
<organism evidence="5">
    <name type="scientific">bioreactor metagenome</name>
    <dbReference type="NCBI Taxonomy" id="1076179"/>
    <lineage>
        <taxon>unclassified sequences</taxon>
        <taxon>metagenomes</taxon>
        <taxon>ecological metagenomes</taxon>
    </lineage>
</organism>
<dbReference type="InterPro" id="IPR000835">
    <property type="entry name" value="HTH_MarR-typ"/>
</dbReference>
<dbReference type="PRINTS" id="PR00598">
    <property type="entry name" value="HTHMARR"/>
</dbReference>
<evidence type="ECO:0000259" key="4">
    <source>
        <dbReference type="PROSITE" id="PS50995"/>
    </source>
</evidence>
<accession>A0A644WR64</accession>
<feature type="domain" description="HTH marR-type" evidence="4">
    <location>
        <begin position="5"/>
        <end position="137"/>
    </location>
</feature>
<dbReference type="SUPFAM" id="SSF46785">
    <property type="entry name" value="Winged helix' DNA-binding domain"/>
    <property type="match status" value="1"/>
</dbReference>
<keyword evidence="1" id="KW-0805">Transcription regulation</keyword>
<name>A0A644WR64_9ZZZZ</name>
<proteinExistence type="predicted"/>
<evidence type="ECO:0000256" key="1">
    <source>
        <dbReference type="ARBA" id="ARBA00023015"/>
    </source>
</evidence>
<keyword evidence="2" id="KW-0238">DNA-binding</keyword>
<dbReference type="SMART" id="SM00347">
    <property type="entry name" value="HTH_MARR"/>
    <property type="match status" value="1"/>
</dbReference>
<sequence>MVELDSDVLRNIGAISRSIQTINDSKFRQFGLDRGQFVFLTRICEHEGINPIDLSNMLKVDKATTTKVIQKLEHKGLVERVRDQSDKRMWQLYPSPQARDLYVSVMEEENVNIAICFSGLSGKEKQIAEGLIRRMAQNIDYKWGNLKTKSSRDIKKNGGNGHEPN</sequence>
<evidence type="ECO:0000313" key="5">
    <source>
        <dbReference type="EMBL" id="MPM06011.1"/>
    </source>
</evidence>
<comment type="caution">
    <text evidence="5">The sequence shown here is derived from an EMBL/GenBank/DDBJ whole genome shotgun (WGS) entry which is preliminary data.</text>
</comment>
<evidence type="ECO:0000256" key="2">
    <source>
        <dbReference type="ARBA" id="ARBA00023125"/>
    </source>
</evidence>
<dbReference type="Pfam" id="PF01047">
    <property type="entry name" value="MarR"/>
    <property type="match status" value="1"/>
</dbReference>
<reference evidence="5" key="1">
    <citation type="submission" date="2019-08" db="EMBL/GenBank/DDBJ databases">
        <authorList>
            <person name="Kucharzyk K."/>
            <person name="Murdoch R.W."/>
            <person name="Higgins S."/>
            <person name="Loffler F."/>
        </authorList>
    </citation>
    <scope>NUCLEOTIDE SEQUENCE</scope>
</reference>
<dbReference type="AlphaFoldDB" id="A0A644WR64"/>
<protein>
    <recommendedName>
        <fullName evidence="4">HTH marR-type domain-containing protein</fullName>
    </recommendedName>
</protein>
<dbReference type="PROSITE" id="PS50995">
    <property type="entry name" value="HTH_MARR_2"/>
    <property type="match status" value="1"/>
</dbReference>